<dbReference type="AlphaFoldDB" id="A0A060I886"/>
<proteinExistence type="predicted"/>
<geneLocation type="plasmid" evidence="1 2">
    <name>pRetIE4771b</name>
</geneLocation>
<reference evidence="1 2" key="1">
    <citation type="submission" date="2013-12" db="EMBL/GenBank/DDBJ databases">
        <title>Complete genome sequence of Rhizobium etli bv. mimosae IE4771.</title>
        <authorList>
            <person name="Bustos P."/>
            <person name="Santamaria R.I."/>
            <person name="Lozano L."/>
            <person name="Ormeno-Orrillo E."/>
            <person name="Rogel M.A."/>
            <person name="Romero D."/>
            <person name="Cevallos M.A."/>
            <person name="Martinez-Romero E."/>
            <person name="Gonzalez V."/>
        </authorList>
    </citation>
    <scope>NUCLEOTIDE SEQUENCE [LARGE SCALE GENOMIC DNA]</scope>
    <source>
        <strain evidence="1 2">IE4771</strain>
        <plasmid evidence="2">Plasmid pRetIE4771b</plasmid>
    </source>
</reference>
<dbReference type="Proteomes" id="UP000027180">
    <property type="component" value="Plasmid pRetIE4771b"/>
</dbReference>
<accession>A0A060I886</accession>
<evidence type="ECO:0000313" key="2">
    <source>
        <dbReference type="Proteomes" id="UP000027180"/>
    </source>
</evidence>
<dbReference type="EMBL" id="CP006988">
    <property type="protein sequence ID" value="AIC30057.1"/>
    <property type="molecule type" value="Genomic_DNA"/>
</dbReference>
<gene>
    <name evidence="1" type="ORF">IE4771_PB00330</name>
</gene>
<protein>
    <submittedName>
        <fullName evidence="1">Uncharacterized protein</fullName>
    </submittedName>
</protein>
<keyword evidence="1" id="KW-0614">Plasmid</keyword>
<evidence type="ECO:0000313" key="1">
    <source>
        <dbReference type="EMBL" id="AIC30057.1"/>
    </source>
</evidence>
<organism evidence="1 2">
    <name type="scientific">Rhizobium etli bv. mimosae str. IE4771</name>
    <dbReference type="NCBI Taxonomy" id="1432050"/>
    <lineage>
        <taxon>Bacteria</taxon>
        <taxon>Pseudomonadati</taxon>
        <taxon>Pseudomonadota</taxon>
        <taxon>Alphaproteobacteria</taxon>
        <taxon>Hyphomicrobiales</taxon>
        <taxon>Rhizobiaceae</taxon>
        <taxon>Rhizobium/Agrobacterium group</taxon>
        <taxon>Rhizobium</taxon>
    </lineage>
</organism>
<dbReference type="HOGENOM" id="CLU_2571401_0_0_5"/>
<name>A0A060I886_RHIET</name>
<sequence length="81" mass="9203">MTFGCRQHASPRWKLHYCPISALRLSRPMRRFPDSPVAIFIFKRTPHGLLILTTLTSGELSKPSDEQLCGWPGTFIGTRSM</sequence>
<dbReference type="KEGG" id="rei:IE4771_PB00330"/>